<keyword evidence="2" id="KW-1185">Reference proteome</keyword>
<protein>
    <submittedName>
        <fullName evidence="1">Uncharacterized protein</fullName>
    </submittedName>
</protein>
<sequence>MKKKYYFFVLLGLLGVCIAITYAIVKKHSISAGSIEKLLYSLTPSITEEELERDGFINISGVQPKENKVISRFLSKVETNKKSILKSFYWYEKDLYIKILFYDPDYKEVRSWTYLPIKQYAISPDKRFSKNYEIAENDNIITIKLINIKNNSIPAEQFLADEILYSYYMN</sequence>
<dbReference type="Proteomes" id="UP000198806">
    <property type="component" value="Unassembled WGS sequence"/>
</dbReference>
<dbReference type="AlphaFoldDB" id="A0A1I5GGL9"/>
<dbReference type="EMBL" id="FOWD01000019">
    <property type="protein sequence ID" value="SFO35026.1"/>
    <property type="molecule type" value="Genomic_DNA"/>
</dbReference>
<reference evidence="1 2" key="1">
    <citation type="submission" date="2016-10" db="EMBL/GenBank/DDBJ databases">
        <authorList>
            <person name="de Groot N.N."/>
        </authorList>
    </citation>
    <scope>NUCLEOTIDE SEQUENCE [LARGE SCALE GENOMIC DNA]</scope>
    <source>
        <strain evidence="1 2">DSM 1283</strain>
    </source>
</reference>
<dbReference type="RefSeq" id="WP_091687088.1">
    <property type="nucleotide sequence ID" value="NZ_BAABFM010000069.1"/>
</dbReference>
<gene>
    <name evidence="1" type="ORF">SAMN04489757_11957</name>
</gene>
<organism evidence="1 2">
    <name type="scientific">Anaerocolumna aminovalerica</name>
    <dbReference type="NCBI Taxonomy" id="1527"/>
    <lineage>
        <taxon>Bacteria</taxon>
        <taxon>Bacillati</taxon>
        <taxon>Bacillota</taxon>
        <taxon>Clostridia</taxon>
        <taxon>Lachnospirales</taxon>
        <taxon>Lachnospiraceae</taxon>
        <taxon>Anaerocolumna</taxon>
    </lineage>
</organism>
<evidence type="ECO:0000313" key="1">
    <source>
        <dbReference type="EMBL" id="SFO35026.1"/>
    </source>
</evidence>
<evidence type="ECO:0000313" key="2">
    <source>
        <dbReference type="Proteomes" id="UP000198806"/>
    </source>
</evidence>
<name>A0A1I5GGL9_9FIRM</name>
<proteinExistence type="predicted"/>
<accession>A0A1I5GGL9</accession>